<dbReference type="EMBL" id="FOPY01000011">
    <property type="protein sequence ID" value="SFH86315.1"/>
    <property type="molecule type" value="Genomic_DNA"/>
</dbReference>
<evidence type="ECO:0000313" key="4">
    <source>
        <dbReference type="EMBL" id="SFH86315.1"/>
    </source>
</evidence>
<protein>
    <submittedName>
        <fullName evidence="4">Iron complex transport system substrate-binding protein</fullName>
    </submittedName>
</protein>
<dbReference type="NCBIfam" id="NF038402">
    <property type="entry name" value="TroA_like"/>
    <property type="match status" value="1"/>
</dbReference>
<organism evidence="4 5">
    <name type="scientific">Modicisalibacter xianhensis</name>
    <dbReference type="NCBI Taxonomy" id="442341"/>
    <lineage>
        <taxon>Bacteria</taxon>
        <taxon>Pseudomonadati</taxon>
        <taxon>Pseudomonadota</taxon>
        <taxon>Gammaproteobacteria</taxon>
        <taxon>Oceanospirillales</taxon>
        <taxon>Halomonadaceae</taxon>
        <taxon>Modicisalibacter</taxon>
    </lineage>
</organism>
<evidence type="ECO:0000313" key="5">
    <source>
        <dbReference type="Proteomes" id="UP000199040"/>
    </source>
</evidence>
<dbReference type="SUPFAM" id="SSF53807">
    <property type="entry name" value="Helical backbone' metal receptor"/>
    <property type="match status" value="1"/>
</dbReference>
<dbReference type="CDD" id="cd01144">
    <property type="entry name" value="BtuF"/>
    <property type="match status" value="1"/>
</dbReference>
<feature type="chain" id="PRO_5011693152" evidence="2">
    <location>
        <begin position="34"/>
        <end position="305"/>
    </location>
</feature>
<evidence type="ECO:0000256" key="1">
    <source>
        <dbReference type="ARBA" id="ARBA00022729"/>
    </source>
</evidence>
<dbReference type="InterPro" id="IPR002491">
    <property type="entry name" value="ABC_transptr_periplasmic_BD"/>
</dbReference>
<dbReference type="AlphaFoldDB" id="A0A1I3DHV9"/>
<reference evidence="4 5" key="1">
    <citation type="submission" date="2016-10" db="EMBL/GenBank/DDBJ databases">
        <authorList>
            <person name="de Groot N.N."/>
        </authorList>
    </citation>
    <scope>NUCLEOTIDE SEQUENCE [LARGE SCALE GENOMIC DNA]</scope>
    <source>
        <strain evidence="4 5">CGMCC 1.6848</strain>
    </source>
</reference>
<dbReference type="PROSITE" id="PS50983">
    <property type="entry name" value="FE_B12_PBP"/>
    <property type="match status" value="1"/>
</dbReference>
<feature type="domain" description="Fe/B12 periplasmic-binding" evidence="3">
    <location>
        <begin position="53"/>
        <end position="305"/>
    </location>
</feature>
<accession>A0A1I3DHV9</accession>
<dbReference type="PANTHER" id="PTHR30535:SF34">
    <property type="entry name" value="MOLYBDATE-BINDING PROTEIN MOLA"/>
    <property type="match status" value="1"/>
</dbReference>
<gene>
    <name evidence="4" type="ORF">SAMN04487959_11133</name>
</gene>
<keyword evidence="1 2" id="KW-0732">Signal</keyword>
<name>A0A1I3DHV9_9GAMM</name>
<feature type="signal peptide" evidence="2">
    <location>
        <begin position="1"/>
        <end position="33"/>
    </location>
</feature>
<dbReference type="Pfam" id="PF01497">
    <property type="entry name" value="Peripla_BP_2"/>
    <property type="match status" value="1"/>
</dbReference>
<evidence type="ECO:0000259" key="3">
    <source>
        <dbReference type="PROSITE" id="PS50983"/>
    </source>
</evidence>
<dbReference type="InterPro" id="IPR050902">
    <property type="entry name" value="ABC_Transporter_SBP"/>
</dbReference>
<sequence>MNDMQRDALVTARACLAVLGLVLPMLMSAPARADVCAADDSGQKVCLDKPARRIAALSPGATELVYAAGAGDQVVAVVSYSDYPPEARQVPSVGSHTRLDLERLVSLAPDLAIGWSTGNPGEQLTKLDALGIPVFMIEPRSVEGVSSAIERLATLAGSEAEGHAAAQGFRDGMAELAAQYADADPMPVFYQVWDEPLMTVNDDHLIGEVIALCGGRNVFGKLERLVPRIGTEAVLAADPEAIVAGGMGEENRDWLDAWKRYPELQAVERDNLFFVPPSLIQRPTPRLLEGSRIFCEKLDEARSRR</sequence>
<dbReference type="GO" id="GO:0071281">
    <property type="term" value="P:cellular response to iron ion"/>
    <property type="evidence" value="ECO:0007669"/>
    <property type="project" value="TreeGrafter"/>
</dbReference>
<dbReference type="PANTHER" id="PTHR30535">
    <property type="entry name" value="VITAMIN B12-BINDING PROTEIN"/>
    <property type="match status" value="1"/>
</dbReference>
<dbReference type="InterPro" id="IPR054828">
    <property type="entry name" value="Vit_B12_bind_prot"/>
</dbReference>
<dbReference type="Gene3D" id="3.40.50.1980">
    <property type="entry name" value="Nitrogenase molybdenum iron protein domain"/>
    <property type="match status" value="2"/>
</dbReference>
<dbReference type="STRING" id="442341.SAMN04487959_11133"/>
<dbReference type="Proteomes" id="UP000199040">
    <property type="component" value="Unassembled WGS sequence"/>
</dbReference>
<keyword evidence="5" id="KW-1185">Reference proteome</keyword>
<evidence type="ECO:0000256" key="2">
    <source>
        <dbReference type="SAM" id="SignalP"/>
    </source>
</evidence>
<proteinExistence type="predicted"/>